<keyword evidence="1" id="KW-0732">Signal</keyword>
<evidence type="ECO:0000313" key="3">
    <source>
        <dbReference type="Proteomes" id="UP000252008"/>
    </source>
</evidence>
<organism evidence="2 3">
    <name type="scientific">Mycolicibacterium parafortuitum</name>
    <name type="common">Mycobacterium parafortuitum</name>
    <dbReference type="NCBI Taxonomy" id="39692"/>
    <lineage>
        <taxon>Bacteria</taxon>
        <taxon>Bacillati</taxon>
        <taxon>Actinomycetota</taxon>
        <taxon>Actinomycetes</taxon>
        <taxon>Mycobacteriales</taxon>
        <taxon>Mycobacteriaceae</taxon>
        <taxon>Mycolicibacterium</taxon>
    </lineage>
</organism>
<name>A0A375YB12_MYCPF</name>
<dbReference type="AlphaFoldDB" id="A0A375YB12"/>
<dbReference type="RefSeq" id="WP_083141761.1">
    <property type="nucleotide sequence ID" value="NZ_MVID01000002.1"/>
</dbReference>
<gene>
    <name evidence="2" type="ORF">MPP7335_00017</name>
</gene>
<keyword evidence="3" id="KW-1185">Reference proteome</keyword>
<evidence type="ECO:0000313" key="2">
    <source>
        <dbReference type="EMBL" id="SRX78294.1"/>
    </source>
</evidence>
<dbReference type="Proteomes" id="UP000252008">
    <property type="component" value="Unassembled WGS sequence"/>
</dbReference>
<protein>
    <submittedName>
        <fullName evidence="2">Uncharacterized protein</fullName>
    </submittedName>
</protein>
<dbReference type="EMBL" id="UEGS01000001">
    <property type="protein sequence ID" value="SRX78294.1"/>
    <property type="molecule type" value="Genomic_DNA"/>
</dbReference>
<dbReference type="PROSITE" id="PS51257">
    <property type="entry name" value="PROKAR_LIPOPROTEIN"/>
    <property type="match status" value="1"/>
</dbReference>
<dbReference type="STRING" id="39692.BST38_02950"/>
<proteinExistence type="predicted"/>
<reference evidence="2 3" key="1">
    <citation type="submission" date="2018-05" db="EMBL/GenBank/DDBJ databases">
        <authorList>
            <consortium name="IHU Genomes"/>
        </authorList>
    </citation>
    <scope>NUCLEOTIDE SEQUENCE [LARGE SCALE GENOMIC DNA]</scope>
    <source>
        <strain evidence="2 3">P7335</strain>
    </source>
</reference>
<sequence>MRGITVAAAIAATGVIAACSAPAQPVEETTTPPSAVPSVGHGSFAYCLGEHGVPAPPGPAAEPPPGVDPETWNAAMAECSSLAPGPTE</sequence>
<feature type="signal peptide" evidence="1">
    <location>
        <begin position="1"/>
        <end position="23"/>
    </location>
</feature>
<evidence type="ECO:0000256" key="1">
    <source>
        <dbReference type="SAM" id="SignalP"/>
    </source>
</evidence>
<feature type="chain" id="PRO_5016656162" evidence="1">
    <location>
        <begin position="24"/>
        <end position="88"/>
    </location>
</feature>
<accession>A0A375YB12</accession>